<feature type="transmembrane region" description="Helical" evidence="4">
    <location>
        <begin position="287"/>
        <end position="305"/>
    </location>
</feature>
<dbReference type="InterPro" id="IPR003660">
    <property type="entry name" value="HAMP_dom"/>
</dbReference>
<keyword evidence="4" id="KW-1133">Transmembrane helix</keyword>
<dbReference type="GeneID" id="86056939"/>
<keyword evidence="4" id="KW-0812">Transmembrane</keyword>
<evidence type="ECO:0000259" key="5">
    <source>
        <dbReference type="PROSITE" id="PS50885"/>
    </source>
</evidence>
<dbReference type="Gene3D" id="6.10.340.10">
    <property type="match status" value="1"/>
</dbReference>
<evidence type="ECO:0000256" key="2">
    <source>
        <dbReference type="ARBA" id="ARBA00022553"/>
    </source>
</evidence>
<organism evidence="6 7">
    <name type="scientific">Eisenbergiella porci</name>
    <dbReference type="NCBI Taxonomy" id="2652274"/>
    <lineage>
        <taxon>Bacteria</taxon>
        <taxon>Bacillati</taxon>
        <taxon>Bacillota</taxon>
        <taxon>Clostridia</taxon>
        <taxon>Lachnospirales</taxon>
        <taxon>Lachnospiraceae</taxon>
        <taxon>Eisenbergiella</taxon>
    </lineage>
</organism>
<dbReference type="InterPro" id="IPR036890">
    <property type="entry name" value="HATPase_C_sf"/>
</dbReference>
<dbReference type="InterPro" id="IPR050640">
    <property type="entry name" value="Bact_2-comp_sensor_kinase"/>
</dbReference>
<feature type="transmembrane region" description="Helical" evidence="4">
    <location>
        <begin position="20"/>
        <end position="38"/>
    </location>
</feature>
<name>A0A6N7W9S4_9FIRM</name>
<dbReference type="PANTHER" id="PTHR34220:SF7">
    <property type="entry name" value="SENSOR HISTIDINE KINASE YPDA"/>
    <property type="match status" value="1"/>
</dbReference>
<accession>A0A6N7W9S4</accession>
<reference evidence="6 7" key="1">
    <citation type="submission" date="2019-08" db="EMBL/GenBank/DDBJ databases">
        <title>In-depth cultivation of the pig gut microbiome towards novel bacterial diversity and tailored functional studies.</title>
        <authorList>
            <person name="Wylensek D."/>
            <person name="Hitch T.C.A."/>
            <person name="Clavel T."/>
        </authorList>
    </citation>
    <scope>NUCLEOTIDE SEQUENCE [LARGE SCALE GENOMIC DNA]</scope>
    <source>
        <strain evidence="6 7">WCA-389-WT-23B</strain>
    </source>
</reference>
<keyword evidence="3" id="KW-0808">Transferase</keyword>
<dbReference type="InterPro" id="IPR010559">
    <property type="entry name" value="Sig_transdc_His_kin_internal"/>
</dbReference>
<dbReference type="Gene3D" id="3.30.565.10">
    <property type="entry name" value="Histidine kinase-like ATPase, C-terminal domain"/>
    <property type="match status" value="1"/>
</dbReference>
<comment type="caution">
    <text evidence="6">The sequence shown here is derived from an EMBL/GenBank/DDBJ whole genome shotgun (WGS) entry which is preliminary data.</text>
</comment>
<dbReference type="Proteomes" id="UP000436047">
    <property type="component" value="Unassembled WGS sequence"/>
</dbReference>
<dbReference type="Pfam" id="PF06580">
    <property type="entry name" value="His_kinase"/>
    <property type="match status" value="1"/>
</dbReference>
<dbReference type="PROSITE" id="PS50885">
    <property type="entry name" value="HAMP"/>
    <property type="match status" value="1"/>
</dbReference>
<dbReference type="GO" id="GO:0000155">
    <property type="term" value="F:phosphorelay sensor kinase activity"/>
    <property type="evidence" value="ECO:0007669"/>
    <property type="project" value="InterPro"/>
</dbReference>
<evidence type="ECO:0000256" key="4">
    <source>
        <dbReference type="SAM" id="Phobius"/>
    </source>
</evidence>
<evidence type="ECO:0000313" key="6">
    <source>
        <dbReference type="EMBL" id="MSS92021.1"/>
    </source>
</evidence>
<dbReference type="GO" id="GO:0016020">
    <property type="term" value="C:membrane"/>
    <property type="evidence" value="ECO:0007669"/>
    <property type="project" value="UniProtKB-SubCell"/>
</dbReference>
<keyword evidence="2" id="KW-0597">Phosphoprotein</keyword>
<comment type="subcellular location">
    <subcellularLocation>
        <location evidence="1">Membrane</location>
    </subcellularLocation>
</comment>
<dbReference type="SUPFAM" id="SSF55874">
    <property type="entry name" value="ATPase domain of HSP90 chaperone/DNA topoisomerase II/histidine kinase"/>
    <property type="match status" value="1"/>
</dbReference>
<dbReference type="AlphaFoldDB" id="A0A6N7W9S4"/>
<dbReference type="CDD" id="cd06225">
    <property type="entry name" value="HAMP"/>
    <property type="match status" value="1"/>
</dbReference>
<sequence length="575" mass="67114">MEKVQKTKWINSIKRKQMLMLLIIILFLTFCSFCFFYATKKVAVNAIYDQMKSQAEYYLESVEHQITGIIQQQTEMFSDRKLSFLADRDLLSNAYERREALLSVQERLFALKSSNNLIESATIYIPGSDYKINSSTIREMMEEDFEKNNRLKNETGKLIPDGNSLSYTLTEIPYSVDRESNFYFQIILDENKLVDHLNNFVSSDGGACLYKMENEWFLEDTIGKGLGQQLVAELKEKKIKQTDGINEVVIEKEHYLVSISYSEYLGFFIQYSSKDRILAQLHMYTKWFVLFIVCSVFMVILFSRYTEKMVNKPLKELCKAFDILRKGTMNIRISHSANDEFGYIYENFNHMTCELEKLINEVYVQKDLVQKAELKQLQTQINPHFLYNSFFLLSRRAKRNDMEGTVELSEYLGTYFKYLTRNAADTLYLKKEIEHGECYAKIQATRFASRMKVVLEELPEAVREVMVPRLIIQPILENAFEYGLENKEENGLLKISYDMREDYIYILIENNGELTDCQLEELQWKLSEEYSGEVTGLINIHRRLKGYYKGKGGIGVSRGKSGGLLVCVCIPIKQK</sequence>
<evidence type="ECO:0000256" key="3">
    <source>
        <dbReference type="ARBA" id="ARBA00022679"/>
    </source>
</evidence>
<feature type="domain" description="HAMP" evidence="5">
    <location>
        <begin position="308"/>
        <end position="360"/>
    </location>
</feature>
<keyword evidence="7" id="KW-1185">Reference proteome</keyword>
<dbReference type="RefSeq" id="WP_154468346.1">
    <property type="nucleotide sequence ID" value="NZ_VUMI01000104.1"/>
</dbReference>
<gene>
    <name evidence="6" type="ORF">FYJ45_28605</name>
</gene>
<dbReference type="SUPFAM" id="SSF158472">
    <property type="entry name" value="HAMP domain-like"/>
    <property type="match status" value="1"/>
</dbReference>
<dbReference type="PANTHER" id="PTHR34220">
    <property type="entry name" value="SENSOR HISTIDINE KINASE YPDA"/>
    <property type="match status" value="1"/>
</dbReference>
<proteinExistence type="predicted"/>
<dbReference type="EMBL" id="VUMI01000104">
    <property type="protein sequence ID" value="MSS92021.1"/>
    <property type="molecule type" value="Genomic_DNA"/>
</dbReference>
<keyword evidence="4" id="KW-0472">Membrane</keyword>
<evidence type="ECO:0000313" key="7">
    <source>
        <dbReference type="Proteomes" id="UP000436047"/>
    </source>
</evidence>
<protein>
    <recommendedName>
        <fullName evidence="5">HAMP domain-containing protein</fullName>
    </recommendedName>
</protein>
<evidence type="ECO:0000256" key="1">
    <source>
        <dbReference type="ARBA" id="ARBA00004370"/>
    </source>
</evidence>